<dbReference type="AlphaFoldDB" id="A0A8A1MD50"/>
<dbReference type="Proteomes" id="UP000663671">
    <property type="component" value="Chromosome 1"/>
</dbReference>
<name>A0A8A1MD50_AJECA</name>
<sequence length="88" mass="10144">MQATNQYPGSTLLMSLALHQVPQFDRAHRYSISDRNTAAMPAMVLKRNLMLHWMPLLKQPMIEDLSHYARQIVSYLVILYLMPGGMLN</sequence>
<protein>
    <submittedName>
        <fullName evidence="1">MIT domain-containing protein</fullName>
    </submittedName>
</protein>
<proteinExistence type="predicted"/>
<organism evidence="1 2">
    <name type="scientific">Ajellomyces capsulatus</name>
    <name type="common">Darling's disease fungus</name>
    <name type="synonym">Histoplasma capsulatum</name>
    <dbReference type="NCBI Taxonomy" id="5037"/>
    <lineage>
        <taxon>Eukaryota</taxon>
        <taxon>Fungi</taxon>
        <taxon>Dikarya</taxon>
        <taxon>Ascomycota</taxon>
        <taxon>Pezizomycotina</taxon>
        <taxon>Eurotiomycetes</taxon>
        <taxon>Eurotiomycetidae</taxon>
        <taxon>Onygenales</taxon>
        <taxon>Ajellomycetaceae</taxon>
        <taxon>Histoplasma</taxon>
    </lineage>
</organism>
<dbReference type="VEuPathDB" id="FungiDB:I7I51_00911"/>
<accession>A0A8A1MD50</accession>
<evidence type="ECO:0000313" key="1">
    <source>
        <dbReference type="EMBL" id="QSS63851.1"/>
    </source>
</evidence>
<gene>
    <name evidence="1" type="ORF">I7I51_00911</name>
</gene>
<evidence type="ECO:0000313" key="2">
    <source>
        <dbReference type="Proteomes" id="UP000663671"/>
    </source>
</evidence>
<reference evidence="1" key="1">
    <citation type="submission" date="2021-01" db="EMBL/GenBank/DDBJ databases">
        <title>Chromosome-level genome assembly of a human fungal pathogen reveals clustering of transcriptionally co-regulated genes.</title>
        <authorList>
            <person name="Voorhies M."/>
            <person name="Cohen S."/>
            <person name="Shea T.P."/>
            <person name="Petrus S."/>
            <person name="Munoz J.F."/>
            <person name="Poplawski S."/>
            <person name="Goldman W.E."/>
            <person name="Michael T."/>
            <person name="Cuomo C.A."/>
            <person name="Sil A."/>
            <person name="Beyhan S."/>
        </authorList>
    </citation>
    <scope>NUCLEOTIDE SEQUENCE</scope>
    <source>
        <strain evidence="1">WU24</strain>
    </source>
</reference>
<dbReference type="EMBL" id="CP069114">
    <property type="protein sequence ID" value="QSS63851.1"/>
    <property type="molecule type" value="Genomic_DNA"/>
</dbReference>